<dbReference type="AlphaFoldDB" id="A0A671Y4D6"/>
<keyword evidence="5 8" id="KW-0472">Membrane</keyword>
<comment type="subcellular location">
    <subcellularLocation>
        <location evidence="1">Cell membrane</location>
    </subcellularLocation>
</comment>
<evidence type="ECO:0000256" key="6">
    <source>
        <dbReference type="ARBA" id="ARBA00023157"/>
    </source>
</evidence>
<reference evidence="11" key="3">
    <citation type="submission" date="2025-09" db="UniProtKB">
        <authorList>
            <consortium name="Ensembl"/>
        </authorList>
    </citation>
    <scope>IDENTIFICATION</scope>
</reference>
<evidence type="ECO:0000256" key="2">
    <source>
        <dbReference type="ARBA" id="ARBA00022475"/>
    </source>
</evidence>
<keyword evidence="8" id="KW-1133">Transmembrane helix</keyword>
<dbReference type="InterPro" id="IPR007110">
    <property type="entry name" value="Ig-like_dom"/>
</dbReference>
<reference evidence="11" key="2">
    <citation type="submission" date="2025-08" db="UniProtKB">
        <authorList>
            <consortium name="Ensembl"/>
        </authorList>
    </citation>
    <scope>IDENTIFICATION</scope>
</reference>
<sequence>MLIVFYSLLMLRVGRCTDDLNFEMKTVEVGHDVTLTCARHDSVLSTFNLFWIRLVSGNMPELLGGTHSFNFDGVNKTPRITAKQGDGTFLLHISEAQLSDTGLYYCVKVKSLDMTFVEGTFLRIQGPEPDVTTVIQLPPSGPVLPGDSVTLQCSVLSDSQNKPCPGDHSVFWFRAGSEESDPTFIYSHGNSSAECETSLEARSPQKCVYSFSKNISSSDAGTYYCAVATCGEILFGNGTKLDIEALSDLPTANTVVFLLCAALAISLIVISYLTYTMKKKSCGCCNGNRSFSYFNPSNSILQKRDEDLLVYAAPTFTKRKPRKADRKTVKPAEAETTYSDIRTFVID</sequence>
<dbReference type="InterPro" id="IPR052051">
    <property type="entry name" value="TCR_complex_component"/>
</dbReference>
<reference evidence="11" key="1">
    <citation type="submission" date="2021-04" db="EMBL/GenBank/DDBJ databases">
        <authorList>
            <consortium name="Wellcome Sanger Institute Data Sharing"/>
        </authorList>
    </citation>
    <scope>NUCLEOTIDE SEQUENCE [LARGE SCALE GENOMIC DNA]</scope>
</reference>
<name>A0A671Y4D6_SPAAU</name>
<evidence type="ECO:0000256" key="8">
    <source>
        <dbReference type="SAM" id="Phobius"/>
    </source>
</evidence>
<feature type="signal peptide" evidence="9">
    <location>
        <begin position="1"/>
        <end position="16"/>
    </location>
</feature>
<dbReference type="Gene3D" id="2.60.40.10">
    <property type="entry name" value="Immunoglobulins"/>
    <property type="match status" value="2"/>
</dbReference>
<evidence type="ECO:0000256" key="5">
    <source>
        <dbReference type="ARBA" id="ARBA00023136"/>
    </source>
</evidence>
<accession>A0A671Y4D6</accession>
<evidence type="ECO:0000313" key="12">
    <source>
        <dbReference type="Proteomes" id="UP000472265"/>
    </source>
</evidence>
<feature type="domain" description="Ig-like" evidence="10">
    <location>
        <begin position="129"/>
        <end position="247"/>
    </location>
</feature>
<evidence type="ECO:0000256" key="3">
    <source>
        <dbReference type="ARBA" id="ARBA00022729"/>
    </source>
</evidence>
<dbReference type="SUPFAM" id="SSF48726">
    <property type="entry name" value="Immunoglobulin"/>
    <property type="match status" value="2"/>
</dbReference>
<dbReference type="InterPro" id="IPR013106">
    <property type="entry name" value="Ig_V-set"/>
</dbReference>
<keyword evidence="6" id="KW-1015">Disulfide bond</keyword>
<dbReference type="GO" id="GO:0009617">
    <property type="term" value="P:response to bacterium"/>
    <property type="evidence" value="ECO:0007669"/>
    <property type="project" value="TreeGrafter"/>
</dbReference>
<dbReference type="InterPro" id="IPR036179">
    <property type="entry name" value="Ig-like_dom_sf"/>
</dbReference>
<dbReference type="OMA" id="KDTHERS"/>
<evidence type="ECO:0000259" key="10">
    <source>
        <dbReference type="PROSITE" id="PS50835"/>
    </source>
</evidence>
<dbReference type="InterPro" id="IPR003599">
    <property type="entry name" value="Ig_sub"/>
</dbReference>
<dbReference type="GO" id="GO:0002376">
    <property type="term" value="P:immune system process"/>
    <property type="evidence" value="ECO:0007669"/>
    <property type="project" value="UniProtKB-KW"/>
</dbReference>
<dbReference type="PROSITE" id="PS50835">
    <property type="entry name" value="IG_LIKE"/>
    <property type="match status" value="2"/>
</dbReference>
<evidence type="ECO:0000256" key="1">
    <source>
        <dbReference type="ARBA" id="ARBA00004236"/>
    </source>
</evidence>
<dbReference type="Pfam" id="PF07686">
    <property type="entry name" value="V-set"/>
    <property type="match status" value="2"/>
</dbReference>
<feature type="transmembrane region" description="Helical" evidence="8">
    <location>
        <begin position="255"/>
        <end position="273"/>
    </location>
</feature>
<dbReference type="GO" id="GO:0005886">
    <property type="term" value="C:plasma membrane"/>
    <property type="evidence" value="ECO:0007669"/>
    <property type="project" value="UniProtKB-SubCell"/>
</dbReference>
<keyword evidence="4" id="KW-0391">Immunity</keyword>
<dbReference type="PANTHER" id="PTHR19433">
    <property type="entry name" value="T-CELL RECEPTOR ALPHA CHAIN V REGION-RELATED"/>
    <property type="match status" value="1"/>
</dbReference>
<evidence type="ECO:0000313" key="11">
    <source>
        <dbReference type="Ensembl" id="ENSSAUP00010055971.1"/>
    </source>
</evidence>
<dbReference type="SMART" id="SM00409">
    <property type="entry name" value="IG"/>
    <property type="match status" value="2"/>
</dbReference>
<dbReference type="InterPro" id="IPR013783">
    <property type="entry name" value="Ig-like_fold"/>
</dbReference>
<keyword evidence="2" id="KW-1003">Cell membrane</keyword>
<feature type="chain" id="PRO_5025508713" description="Ig-like domain-containing protein" evidence="9">
    <location>
        <begin position="17"/>
        <end position="347"/>
    </location>
</feature>
<organism evidence="11 12">
    <name type="scientific">Sparus aurata</name>
    <name type="common">Gilthead sea bream</name>
    <dbReference type="NCBI Taxonomy" id="8175"/>
    <lineage>
        <taxon>Eukaryota</taxon>
        <taxon>Metazoa</taxon>
        <taxon>Chordata</taxon>
        <taxon>Craniata</taxon>
        <taxon>Vertebrata</taxon>
        <taxon>Euteleostomi</taxon>
        <taxon>Actinopterygii</taxon>
        <taxon>Neopterygii</taxon>
        <taxon>Teleostei</taxon>
        <taxon>Neoteleostei</taxon>
        <taxon>Acanthomorphata</taxon>
        <taxon>Eupercaria</taxon>
        <taxon>Spariformes</taxon>
        <taxon>Sparidae</taxon>
        <taxon>Sparus</taxon>
    </lineage>
</organism>
<dbReference type="SMART" id="SM00406">
    <property type="entry name" value="IGv"/>
    <property type="match status" value="2"/>
</dbReference>
<dbReference type="InParanoid" id="A0A671Y4D6"/>
<dbReference type="CDD" id="cd00099">
    <property type="entry name" value="IgV"/>
    <property type="match status" value="2"/>
</dbReference>
<evidence type="ECO:0000256" key="4">
    <source>
        <dbReference type="ARBA" id="ARBA00022859"/>
    </source>
</evidence>
<evidence type="ECO:0000256" key="7">
    <source>
        <dbReference type="ARBA" id="ARBA00023180"/>
    </source>
</evidence>
<dbReference type="PANTHER" id="PTHR19433:SF133">
    <property type="entry name" value="IMMUNE-TYPE RECEPTOR 5 PRECURSOR-RELATED"/>
    <property type="match status" value="1"/>
</dbReference>
<keyword evidence="3 9" id="KW-0732">Signal</keyword>
<protein>
    <recommendedName>
        <fullName evidence="10">Ig-like domain-containing protein</fullName>
    </recommendedName>
</protein>
<keyword evidence="12" id="KW-1185">Reference proteome</keyword>
<evidence type="ECO:0000256" key="9">
    <source>
        <dbReference type="SAM" id="SignalP"/>
    </source>
</evidence>
<proteinExistence type="predicted"/>
<dbReference type="GeneTree" id="ENSGT01030000234530"/>
<dbReference type="Ensembl" id="ENSSAUT00010058803.1">
    <property type="protein sequence ID" value="ENSSAUP00010055971.1"/>
    <property type="gene ID" value="ENSSAUG00010022994.1"/>
</dbReference>
<keyword evidence="7" id="KW-0325">Glycoprotein</keyword>
<feature type="domain" description="Ig-like" evidence="10">
    <location>
        <begin position="30"/>
        <end position="106"/>
    </location>
</feature>
<gene>
    <name evidence="11" type="primary">LOC115568720</name>
</gene>
<keyword evidence="8" id="KW-0812">Transmembrane</keyword>
<dbReference type="Proteomes" id="UP000472265">
    <property type="component" value="Chromosome 18"/>
</dbReference>